<evidence type="ECO:0000256" key="2">
    <source>
        <dbReference type="ARBA" id="ARBA00022771"/>
    </source>
</evidence>
<dbReference type="OrthoDB" id="6105938at2759"/>
<evidence type="ECO:0000259" key="6">
    <source>
        <dbReference type="PROSITE" id="PS50119"/>
    </source>
</evidence>
<gene>
    <name evidence="8" type="ORF">Baya_14332</name>
</gene>
<keyword evidence="2 4" id="KW-0863">Zinc-finger</keyword>
<dbReference type="InterPro" id="IPR013083">
    <property type="entry name" value="Znf_RING/FYVE/PHD"/>
</dbReference>
<dbReference type="Gene3D" id="2.60.120.920">
    <property type="match status" value="1"/>
</dbReference>
<dbReference type="InterPro" id="IPR000315">
    <property type="entry name" value="Znf_B-box"/>
</dbReference>
<dbReference type="Gene3D" id="3.30.160.60">
    <property type="entry name" value="Classic Zinc Finger"/>
    <property type="match status" value="1"/>
</dbReference>
<accession>A0A556V8W3</accession>
<comment type="caution">
    <text evidence="8">The sequence shown here is derived from an EMBL/GenBank/DDBJ whole genome shotgun (WGS) entry which is preliminary data.</text>
</comment>
<dbReference type="PANTHER" id="PTHR24103">
    <property type="entry name" value="E3 UBIQUITIN-PROTEIN LIGASE TRIM"/>
    <property type="match status" value="1"/>
</dbReference>
<dbReference type="InterPro" id="IPR013320">
    <property type="entry name" value="ConA-like_dom_sf"/>
</dbReference>
<dbReference type="InterPro" id="IPR043136">
    <property type="entry name" value="B30.2/SPRY_sf"/>
</dbReference>
<dbReference type="SMART" id="SM00449">
    <property type="entry name" value="SPRY"/>
    <property type="match status" value="1"/>
</dbReference>
<dbReference type="PROSITE" id="PS50188">
    <property type="entry name" value="B302_SPRY"/>
    <property type="match status" value="1"/>
</dbReference>
<dbReference type="InterPro" id="IPR003879">
    <property type="entry name" value="Butyrophylin_SPRY"/>
</dbReference>
<keyword evidence="9" id="KW-1185">Reference proteome</keyword>
<dbReference type="InterPro" id="IPR001841">
    <property type="entry name" value="Znf_RING"/>
</dbReference>
<organism evidence="8 9">
    <name type="scientific">Bagarius yarrelli</name>
    <name type="common">Goonch</name>
    <name type="synonym">Bagrus yarrelli</name>
    <dbReference type="NCBI Taxonomy" id="175774"/>
    <lineage>
        <taxon>Eukaryota</taxon>
        <taxon>Metazoa</taxon>
        <taxon>Chordata</taxon>
        <taxon>Craniata</taxon>
        <taxon>Vertebrata</taxon>
        <taxon>Euteleostomi</taxon>
        <taxon>Actinopterygii</taxon>
        <taxon>Neopterygii</taxon>
        <taxon>Teleostei</taxon>
        <taxon>Ostariophysi</taxon>
        <taxon>Siluriformes</taxon>
        <taxon>Sisoridae</taxon>
        <taxon>Sisorinae</taxon>
        <taxon>Bagarius</taxon>
    </lineage>
</organism>
<dbReference type="SUPFAM" id="SSF57850">
    <property type="entry name" value="RING/U-box"/>
    <property type="match status" value="1"/>
</dbReference>
<evidence type="ECO:0000259" key="7">
    <source>
        <dbReference type="PROSITE" id="PS50188"/>
    </source>
</evidence>
<proteinExistence type="predicted"/>
<dbReference type="PROSITE" id="PS00518">
    <property type="entry name" value="ZF_RING_1"/>
    <property type="match status" value="1"/>
</dbReference>
<dbReference type="SMART" id="SM00336">
    <property type="entry name" value="BBOX"/>
    <property type="match status" value="1"/>
</dbReference>
<dbReference type="InterPro" id="IPR003877">
    <property type="entry name" value="SPRY_dom"/>
</dbReference>
<evidence type="ECO:0000313" key="8">
    <source>
        <dbReference type="EMBL" id="TTA69405.1"/>
    </source>
</evidence>
<keyword evidence="1" id="KW-0479">Metal-binding</keyword>
<reference evidence="8 9" key="1">
    <citation type="journal article" date="2019" name="Genome Biol. Evol.">
        <title>Whole-Genome Sequencing of the Giant Devil Catfish, Bagarius yarrelli.</title>
        <authorList>
            <person name="Jiang W."/>
            <person name="Lv Y."/>
            <person name="Cheng L."/>
            <person name="Yang K."/>
            <person name="Chao B."/>
            <person name="Wang X."/>
            <person name="Li Y."/>
            <person name="Pan X."/>
            <person name="You X."/>
            <person name="Zhang Y."/>
            <person name="Yang J."/>
            <person name="Li J."/>
            <person name="Zhang X."/>
            <person name="Liu S."/>
            <person name="Sun C."/>
            <person name="Yang J."/>
            <person name="Shi Q."/>
        </authorList>
    </citation>
    <scope>NUCLEOTIDE SEQUENCE [LARGE SCALE GENOMIC DNA]</scope>
    <source>
        <strain evidence="8">JWS20170419001</strain>
        <tissue evidence="8">Muscle</tissue>
    </source>
</reference>
<dbReference type="InterPro" id="IPR050143">
    <property type="entry name" value="TRIM/RBCC"/>
</dbReference>
<keyword evidence="3" id="KW-0862">Zinc</keyword>
<dbReference type="Pfam" id="PF00622">
    <property type="entry name" value="SPRY"/>
    <property type="match status" value="1"/>
</dbReference>
<dbReference type="InterPro" id="IPR001870">
    <property type="entry name" value="B30.2/SPRY"/>
</dbReference>
<dbReference type="PROSITE" id="PS50119">
    <property type="entry name" value="ZF_BBOX"/>
    <property type="match status" value="1"/>
</dbReference>
<name>A0A556V8W3_BAGYA</name>
<feature type="domain" description="B box-type" evidence="6">
    <location>
        <begin position="193"/>
        <end position="234"/>
    </location>
</feature>
<dbReference type="InterPro" id="IPR027370">
    <property type="entry name" value="Znf-RING_euk"/>
</dbReference>
<dbReference type="SUPFAM" id="SSF49899">
    <property type="entry name" value="Concanavalin A-like lectins/glucanases"/>
    <property type="match status" value="1"/>
</dbReference>
<evidence type="ECO:0000256" key="4">
    <source>
        <dbReference type="PROSITE-ProRule" id="PRU00024"/>
    </source>
</evidence>
<dbReference type="SMART" id="SM00184">
    <property type="entry name" value="RING"/>
    <property type="match status" value="1"/>
</dbReference>
<protein>
    <submittedName>
        <fullName evidence="8">Nuclear factor 7, ovary</fullName>
    </submittedName>
</protein>
<evidence type="ECO:0000256" key="1">
    <source>
        <dbReference type="ARBA" id="ARBA00022723"/>
    </source>
</evidence>
<dbReference type="GO" id="GO:0008270">
    <property type="term" value="F:zinc ion binding"/>
    <property type="evidence" value="ECO:0007669"/>
    <property type="project" value="UniProtKB-KW"/>
</dbReference>
<dbReference type="PROSITE" id="PS50089">
    <property type="entry name" value="ZF_RING_2"/>
    <property type="match status" value="1"/>
</dbReference>
<dbReference type="Pfam" id="PF13445">
    <property type="entry name" value="zf-RING_UBOX"/>
    <property type="match status" value="1"/>
</dbReference>
<dbReference type="Proteomes" id="UP000319801">
    <property type="component" value="Unassembled WGS sequence"/>
</dbReference>
<evidence type="ECO:0000259" key="5">
    <source>
        <dbReference type="PROSITE" id="PS50089"/>
    </source>
</evidence>
<evidence type="ECO:0000256" key="3">
    <source>
        <dbReference type="ARBA" id="ARBA00022833"/>
    </source>
</evidence>
<dbReference type="PRINTS" id="PR01407">
    <property type="entry name" value="BUTYPHLNCDUF"/>
</dbReference>
<dbReference type="Pfam" id="PF00643">
    <property type="entry name" value="zf-B_box"/>
    <property type="match status" value="1"/>
</dbReference>
<dbReference type="Gene3D" id="3.30.40.10">
    <property type="entry name" value="Zinc/RING finger domain, C3HC4 (zinc finger)"/>
    <property type="match status" value="1"/>
</dbReference>
<feature type="domain" description="B30.2/SPRY" evidence="7">
    <location>
        <begin position="369"/>
        <end position="555"/>
    </location>
</feature>
<dbReference type="InterPro" id="IPR017907">
    <property type="entry name" value="Znf_RING_CS"/>
</dbReference>
<feature type="domain" description="RING-type" evidence="5">
    <location>
        <begin position="121"/>
        <end position="161"/>
    </location>
</feature>
<evidence type="ECO:0000313" key="9">
    <source>
        <dbReference type="Proteomes" id="UP000319801"/>
    </source>
</evidence>
<dbReference type="SUPFAM" id="SSF57845">
    <property type="entry name" value="B-box zinc-binding domain"/>
    <property type="match status" value="1"/>
</dbReference>
<dbReference type="AlphaFoldDB" id="A0A556V8W3"/>
<dbReference type="EMBL" id="VCAZ01000163">
    <property type="protein sequence ID" value="TTA69405.1"/>
    <property type="molecule type" value="Genomic_DNA"/>
</dbReference>
<sequence>MMMMMMKKSGVILQKEGPLVRLSEATPCLSCASSRLGRKPWCKVTSSPCDSNFLFCVSAATPPFLLFLNAQKSFPKPAERSKLVPSLQTRVPEVTPRRCQYDRSVQGVNMSSKLPEEDLSCPVCCEIFSDPVLLPCSHSFCRSCLQNFWDSSVFRSCPVCRRRASRKTPPSNLALRNLCESFVQTQSWSCEQEKKAACPQHGEKKKLFCMDDQQPICIVCQASRMHKGHECAPTEEAALDCKVLLGQRRFVLHCSVAALCLAATGFGVAALENAVNQVGSDTISASSGGPARAEAFQQHLTSEKLDSALKALKAELDLVTKLQITSAMTLDHIRNQAQLTETRMKHQFTKLHQFLREEEEARLSALKHEETKKVQDVKRRDEELTNRMSSLTDVISRTEQEMAADDLTLLQPINPERFCVSAEVLGSTAICSGTHVWDVELGESDDWILGVASISVKRDLEVPARPENGFWTLCMRDGEYRAMASPVRTLKIDKKLERVRVAVDWDAGDVCFSCPVDGKLLYKFTQTFTDKVVPYFYTQSKKPLKVVPQLVVISVKN</sequence>